<evidence type="ECO:0000313" key="2">
    <source>
        <dbReference type="Proteomes" id="UP000001075"/>
    </source>
</evidence>
<sequence length="54" mass="6132">MGVYGLKCNTHQYWEVQNLINSPYGQQYNLKNAISQFTDDKGSSKSKGLVSFSR</sequence>
<organism evidence="1 2">
    <name type="scientific">Cricetulus griseus</name>
    <name type="common">Chinese hamster</name>
    <name type="synonym">Cricetulus barabensis griseus</name>
    <dbReference type="NCBI Taxonomy" id="10029"/>
    <lineage>
        <taxon>Eukaryota</taxon>
        <taxon>Metazoa</taxon>
        <taxon>Chordata</taxon>
        <taxon>Craniata</taxon>
        <taxon>Vertebrata</taxon>
        <taxon>Euteleostomi</taxon>
        <taxon>Mammalia</taxon>
        <taxon>Eutheria</taxon>
        <taxon>Euarchontoglires</taxon>
        <taxon>Glires</taxon>
        <taxon>Rodentia</taxon>
        <taxon>Myomorpha</taxon>
        <taxon>Muroidea</taxon>
        <taxon>Cricetidae</taxon>
        <taxon>Cricetinae</taxon>
        <taxon>Cricetulus</taxon>
    </lineage>
</organism>
<dbReference type="InParanoid" id="G3IBE6"/>
<name>G3IBE6_CRIGR</name>
<dbReference type="Proteomes" id="UP000001075">
    <property type="component" value="Unassembled WGS sequence"/>
</dbReference>
<dbReference type="AlphaFoldDB" id="G3IBE6"/>
<accession>G3IBE6</accession>
<proteinExistence type="predicted"/>
<protein>
    <submittedName>
        <fullName evidence="1">Uncharacterized protein</fullName>
    </submittedName>
</protein>
<gene>
    <name evidence="1" type="ORF">I79_020966</name>
</gene>
<dbReference type="EMBL" id="JH001818">
    <property type="protein sequence ID" value="EGW04192.1"/>
    <property type="molecule type" value="Genomic_DNA"/>
</dbReference>
<reference evidence="2" key="1">
    <citation type="journal article" date="2011" name="Nat. Biotechnol.">
        <title>The genomic sequence of the Chinese hamster ovary (CHO)-K1 cell line.</title>
        <authorList>
            <person name="Xu X."/>
            <person name="Nagarajan H."/>
            <person name="Lewis N.E."/>
            <person name="Pan S."/>
            <person name="Cai Z."/>
            <person name="Liu X."/>
            <person name="Chen W."/>
            <person name="Xie M."/>
            <person name="Wang W."/>
            <person name="Hammond S."/>
            <person name="Andersen M.R."/>
            <person name="Neff N."/>
            <person name="Passarelli B."/>
            <person name="Koh W."/>
            <person name="Fan H.C."/>
            <person name="Wang J."/>
            <person name="Gui Y."/>
            <person name="Lee K.H."/>
            <person name="Betenbaugh M.J."/>
            <person name="Quake S.R."/>
            <person name="Famili I."/>
            <person name="Palsson B.O."/>
            <person name="Wang J."/>
        </authorList>
    </citation>
    <scope>NUCLEOTIDE SEQUENCE [LARGE SCALE GENOMIC DNA]</scope>
    <source>
        <strain evidence="2">CHO K1 cell line</strain>
    </source>
</reference>
<evidence type="ECO:0000313" key="1">
    <source>
        <dbReference type="EMBL" id="EGW04192.1"/>
    </source>
</evidence>